<proteinExistence type="predicted"/>
<gene>
    <name evidence="6" type="ORF">ACFOX3_09805</name>
</gene>
<evidence type="ECO:0000256" key="1">
    <source>
        <dbReference type="ARBA" id="ARBA00012386"/>
    </source>
</evidence>
<dbReference type="GO" id="GO:0016432">
    <property type="term" value="F:tRNA-uridine aminocarboxypropyltransferase activity"/>
    <property type="evidence" value="ECO:0007669"/>
    <property type="project" value="UniProtKB-EC"/>
</dbReference>
<evidence type="ECO:0000256" key="4">
    <source>
        <dbReference type="ARBA" id="ARBA00022694"/>
    </source>
</evidence>
<feature type="domain" description="DTW" evidence="5">
    <location>
        <begin position="1"/>
        <end position="178"/>
    </location>
</feature>
<evidence type="ECO:0000313" key="7">
    <source>
        <dbReference type="Proteomes" id="UP001595840"/>
    </source>
</evidence>
<keyword evidence="4" id="KW-0819">tRNA processing</keyword>
<protein>
    <recommendedName>
        <fullName evidence="1">tRNA-uridine aminocarboxypropyltransferase</fullName>
        <ecNumber evidence="1">2.5.1.25</ecNumber>
    </recommendedName>
</protein>
<keyword evidence="2 6" id="KW-0808">Transferase</keyword>
<dbReference type="Proteomes" id="UP001595840">
    <property type="component" value="Unassembled WGS sequence"/>
</dbReference>
<sequence>MNIVLLCHERELLKPSNTGQLLHQCSGICARSVTWARKAPDLELLEAIAASRAYLVYPLLGASGQKLRCLEESEQRNTDNKLSVLLVENPVIVLIDATWQQAQKMFNQSPYLQHIPRLELSRERPSLFRLRRNQKKAGLCTVECAIELLRLCGERSVADQLEATFIHFMSLPRIASQAD</sequence>
<keyword evidence="7" id="KW-1185">Reference proteome</keyword>
<dbReference type="SMART" id="SM01144">
    <property type="entry name" value="DTW"/>
    <property type="match status" value="1"/>
</dbReference>
<dbReference type="PANTHER" id="PTHR21392:SF1">
    <property type="entry name" value="TRNA-URIDINE AMINOCARBOXYPROPYLTRANSFERASE"/>
    <property type="match status" value="1"/>
</dbReference>
<organism evidence="6 7">
    <name type="scientific">Simiduia curdlanivorans</name>
    <dbReference type="NCBI Taxonomy" id="1492769"/>
    <lineage>
        <taxon>Bacteria</taxon>
        <taxon>Pseudomonadati</taxon>
        <taxon>Pseudomonadota</taxon>
        <taxon>Gammaproteobacteria</taxon>
        <taxon>Cellvibrionales</taxon>
        <taxon>Cellvibrionaceae</taxon>
        <taxon>Simiduia</taxon>
    </lineage>
</organism>
<comment type="caution">
    <text evidence="6">The sequence shown here is derived from an EMBL/GenBank/DDBJ whole genome shotgun (WGS) entry which is preliminary data.</text>
</comment>
<evidence type="ECO:0000256" key="2">
    <source>
        <dbReference type="ARBA" id="ARBA00022679"/>
    </source>
</evidence>
<evidence type="ECO:0000259" key="5">
    <source>
        <dbReference type="SMART" id="SM01144"/>
    </source>
</evidence>
<dbReference type="InterPro" id="IPR005636">
    <property type="entry name" value="DTW"/>
</dbReference>
<dbReference type="PANTHER" id="PTHR21392">
    <property type="entry name" value="TRNA-URIDINE AMINOCARBOXYPROPYLTRANSFERASE 2"/>
    <property type="match status" value="1"/>
</dbReference>
<dbReference type="Pfam" id="PF03942">
    <property type="entry name" value="DTW"/>
    <property type="match status" value="1"/>
</dbReference>
<dbReference type="EC" id="2.5.1.25" evidence="1"/>
<keyword evidence="3" id="KW-0949">S-adenosyl-L-methionine</keyword>
<accession>A0ABV8V3W5</accession>
<dbReference type="InterPro" id="IPR039262">
    <property type="entry name" value="DTWD2/TAPT"/>
</dbReference>
<reference evidence="7" key="1">
    <citation type="journal article" date="2019" name="Int. J. Syst. Evol. Microbiol.">
        <title>The Global Catalogue of Microorganisms (GCM) 10K type strain sequencing project: providing services to taxonomists for standard genome sequencing and annotation.</title>
        <authorList>
            <consortium name="The Broad Institute Genomics Platform"/>
            <consortium name="The Broad Institute Genome Sequencing Center for Infectious Disease"/>
            <person name="Wu L."/>
            <person name="Ma J."/>
        </authorList>
    </citation>
    <scope>NUCLEOTIDE SEQUENCE [LARGE SCALE GENOMIC DNA]</scope>
    <source>
        <strain evidence="7">CECT 8570</strain>
    </source>
</reference>
<evidence type="ECO:0000256" key="3">
    <source>
        <dbReference type="ARBA" id="ARBA00022691"/>
    </source>
</evidence>
<dbReference type="RefSeq" id="WP_290265472.1">
    <property type="nucleotide sequence ID" value="NZ_JAUFQG010000006.1"/>
</dbReference>
<name>A0ABV8V3W5_9GAMM</name>
<evidence type="ECO:0000313" key="6">
    <source>
        <dbReference type="EMBL" id="MFC4362600.1"/>
    </source>
</evidence>
<dbReference type="EMBL" id="JBHSCX010000007">
    <property type="protein sequence ID" value="MFC4362600.1"/>
    <property type="molecule type" value="Genomic_DNA"/>
</dbReference>